<keyword evidence="2" id="KW-0378">Hydrolase</keyword>
<evidence type="ECO:0000313" key="2">
    <source>
        <dbReference type="EMBL" id="SDC08378.1"/>
    </source>
</evidence>
<evidence type="ECO:0000259" key="1">
    <source>
        <dbReference type="Pfam" id="PF12146"/>
    </source>
</evidence>
<keyword evidence="3" id="KW-1185">Reference proteome</keyword>
<dbReference type="InterPro" id="IPR022742">
    <property type="entry name" value="Hydrolase_4"/>
</dbReference>
<dbReference type="InterPro" id="IPR051044">
    <property type="entry name" value="MAG_DAG_Lipase"/>
</dbReference>
<evidence type="ECO:0000313" key="3">
    <source>
        <dbReference type="Proteomes" id="UP000243468"/>
    </source>
</evidence>
<dbReference type="STRING" id="1226327.SAMN05421732_10393"/>
<dbReference type="AlphaFoldDB" id="A0A1G6IPG5"/>
<proteinExistence type="predicted"/>
<dbReference type="EMBL" id="FMYO01000003">
    <property type="protein sequence ID" value="SDC08378.1"/>
    <property type="molecule type" value="Genomic_DNA"/>
</dbReference>
<dbReference type="Proteomes" id="UP000243468">
    <property type="component" value="Unassembled WGS sequence"/>
</dbReference>
<reference evidence="3" key="1">
    <citation type="submission" date="2016-09" db="EMBL/GenBank/DDBJ databases">
        <authorList>
            <person name="Varghese N."/>
            <person name="Submissions S."/>
        </authorList>
    </citation>
    <scope>NUCLEOTIDE SEQUENCE [LARGE SCALE GENOMIC DNA]</scope>
    <source>
        <strain evidence="3">ANC 4667</strain>
    </source>
</reference>
<feature type="domain" description="Serine aminopeptidase S33" evidence="1">
    <location>
        <begin position="54"/>
        <end position="257"/>
    </location>
</feature>
<organism evidence="2 3">
    <name type="scientific">Acinetobacter kookii</name>
    <dbReference type="NCBI Taxonomy" id="1226327"/>
    <lineage>
        <taxon>Bacteria</taxon>
        <taxon>Pseudomonadati</taxon>
        <taxon>Pseudomonadota</taxon>
        <taxon>Gammaproteobacteria</taxon>
        <taxon>Moraxellales</taxon>
        <taxon>Moraxellaceae</taxon>
        <taxon>Acinetobacter</taxon>
    </lineage>
</organism>
<name>A0A1G6IPG5_9GAMM</name>
<dbReference type="InterPro" id="IPR029058">
    <property type="entry name" value="AB_hydrolase_fold"/>
</dbReference>
<dbReference type="OrthoDB" id="9801217at2"/>
<dbReference type="Pfam" id="PF12146">
    <property type="entry name" value="Hydrolase_4"/>
    <property type="match status" value="1"/>
</dbReference>
<gene>
    <name evidence="2" type="ORF">SAMN05421732_10393</name>
</gene>
<dbReference type="GO" id="GO:0016787">
    <property type="term" value="F:hydrolase activity"/>
    <property type="evidence" value="ECO:0007669"/>
    <property type="project" value="UniProtKB-KW"/>
</dbReference>
<dbReference type="SUPFAM" id="SSF53474">
    <property type="entry name" value="alpha/beta-Hydrolases"/>
    <property type="match status" value="1"/>
</dbReference>
<protein>
    <submittedName>
        <fullName evidence="2">Lysophospholipase, alpha-beta hydrolase superfamily</fullName>
    </submittedName>
</protein>
<dbReference type="PANTHER" id="PTHR11614">
    <property type="entry name" value="PHOSPHOLIPASE-RELATED"/>
    <property type="match status" value="1"/>
</dbReference>
<dbReference type="Gene3D" id="3.40.50.1820">
    <property type="entry name" value="alpha/beta hydrolase"/>
    <property type="match status" value="1"/>
</dbReference>
<accession>A0A1G6IPG5</accession>
<sequence>MTNGTITNGTLEPLYQLDVLGPGYEQATLDFPDDYEGQVTATLIRKKAAQTTPKAVLYIHGFIDYFFQTEMAERFNQHGFDFYALDLRKYGRSHLPHQKYYNVREMSEYDAEISQALDIIGAEGHDAVLLCGHSTGGLTTTLYAAHHPDHPLIKALWVNSPFYDFNMNPIKKKLGLPNLSRVGKICPDLKFPSELNKWYVTSLHHSLKGEWDFNLEWKQVTYPMVRLSFVRAIFEAQKEIHQGVSLNVPTLVMHSHQTKNPKKWHKYAQTSDVILDVKHIKKYAQKIKGDVTISEIKDGLHDLVLSEKSVRETVYQQLFEWLKQKGL</sequence>
<dbReference type="RefSeq" id="WP_092819332.1">
    <property type="nucleotide sequence ID" value="NZ_BAABKJ010000004.1"/>
</dbReference>